<dbReference type="EMBL" id="QWEG01000009">
    <property type="protein sequence ID" value="RHW38073.1"/>
    <property type="molecule type" value="Genomic_DNA"/>
</dbReference>
<dbReference type="Pfam" id="PF04294">
    <property type="entry name" value="VanW"/>
    <property type="match status" value="1"/>
</dbReference>
<dbReference type="Proteomes" id="UP000284416">
    <property type="component" value="Unassembled WGS sequence"/>
</dbReference>
<keyword evidence="2" id="KW-1185">Reference proteome</keyword>
<reference evidence="1 2" key="1">
    <citation type="journal article" date="2017" name="Int. J. Syst. Evol. Microbiol.">
        <title>Bacillus notoginsengisoli sp. nov., a novel bacterium isolated from the rhizosphere of Panax notoginseng.</title>
        <authorList>
            <person name="Zhang M.Y."/>
            <person name="Cheng J."/>
            <person name="Cai Y."/>
            <person name="Zhang T.Y."/>
            <person name="Wu Y.Y."/>
            <person name="Manikprabhu D."/>
            <person name="Li W.J."/>
            <person name="Zhang Y.X."/>
        </authorList>
    </citation>
    <scope>NUCLEOTIDE SEQUENCE [LARGE SCALE GENOMIC DNA]</scope>
    <source>
        <strain evidence="1 2">JCM 30743</strain>
    </source>
</reference>
<organism evidence="1 2">
    <name type="scientific">Neobacillus notoginsengisoli</name>
    <dbReference type="NCBI Taxonomy" id="1578198"/>
    <lineage>
        <taxon>Bacteria</taxon>
        <taxon>Bacillati</taxon>
        <taxon>Bacillota</taxon>
        <taxon>Bacilli</taxon>
        <taxon>Bacillales</taxon>
        <taxon>Bacillaceae</taxon>
        <taxon>Neobacillus</taxon>
    </lineage>
</organism>
<evidence type="ECO:0008006" key="3">
    <source>
        <dbReference type="Google" id="ProtNLM"/>
    </source>
</evidence>
<dbReference type="PANTHER" id="PTHR35788:SF1">
    <property type="entry name" value="EXPORTED PROTEIN"/>
    <property type="match status" value="1"/>
</dbReference>
<dbReference type="PANTHER" id="PTHR35788">
    <property type="entry name" value="EXPORTED PROTEIN-RELATED"/>
    <property type="match status" value="1"/>
</dbReference>
<dbReference type="InterPro" id="IPR052913">
    <property type="entry name" value="Glycopeptide_resist_protein"/>
</dbReference>
<dbReference type="InterPro" id="IPR007391">
    <property type="entry name" value="Vancomycin_resist_VanW"/>
</dbReference>
<comment type="caution">
    <text evidence="1">The sequence shown here is derived from an EMBL/GenBank/DDBJ whole genome shotgun (WGS) entry which is preliminary data.</text>
</comment>
<sequence length="311" mass="34329">MICSIMLSILLSLSLPQQPKPLTLLHDGNEITTINRDEMALFQVPGSVFPDSEFIGQFIDELKDKVYSAPEDARIAVDGSLLPEKTGKELDQEKMEDALYNFFYKGTPSKISIPLKPVYPRVDSELLDHIRAMLIGRYTTFFNAGNTERAHNIRLATEALNSKVVFPGETFSFNKEIGKRTVAKGYVKAPIIVRGELSEGIGGGICQVSSTLFNAADHAGMSIVQRYSHTKKVTYVPSGRDATVSWYGPDFKFKNPYSQPIFIRAKSLGGMMSVSIYSAAAIDFRPRSIPGAPALLPEEMPIKMIEEKPGA</sequence>
<protein>
    <recommendedName>
        <fullName evidence="3">Peptidoglycan binding domain-containing protein</fullName>
    </recommendedName>
</protein>
<proteinExistence type="predicted"/>
<evidence type="ECO:0000313" key="2">
    <source>
        <dbReference type="Proteomes" id="UP000284416"/>
    </source>
</evidence>
<dbReference type="AlphaFoldDB" id="A0A417YRZ6"/>
<evidence type="ECO:0000313" key="1">
    <source>
        <dbReference type="EMBL" id="RHW38073.1"/>
    </source>
</evidence>
<dbReference type="OrthoDB" id="9813301at2"/>
<name>A0A417YRZ6_9BACI</name>
<accession>A0A417YRZ6</accession>
<gene>
    <name evidence="1" type="ORF">D1B31_14940</name>
</gene>